<dbReference type="Pfam" id="PF07690">
    <property type="entry name" value="MFS_1"/>
    <property type="match status" value="1"/>
</dbReference>
<gene>
    <name evidence="7" type="ORF">GV827_05045</name>
</gene>
<keyword evidence="4 5" id="KW-0472">Membrane</keyword>
<dbReference type="Gene3D" id="1.20.1250.20">
    <property type="entry name" value="MFS general substrate transporter like domains"/>
    <property type="match status" value="1"/>
</dbReference>
<name>A0A6P0C9I9_9RHOB</name>
<dbReference type="GO" id="GO:0016020">
    <property type="term" value="C:membrane"/>
    <property type="evidence" value="ECO:0007669"/>
    <property type="project" value="UniProtKB-SubCell"/>
</dbReference>
<dbReference type="SUPFAM" id="SSF103473">
    <property type="entry name" value="MFS general substrate transporter"/>
    <property type="match status" value="1"/>
</dbReference>
<evidence type="ECO:0000256" key="3">
    <source>
        <dbReference type="ARBA" id="ARBA00022989"/>
    </source>
</evidence>
<reference evidence="7 8" key="1">
    <citation type="submission" date="2020-01" db="EMBL/GenBank/DDBJ databases">
        <title>Sulfitobacter sediminilitoris sp. nov., isolated from a tidal flat.</title>
        <authorList>
            <person name="Park S."/>
            <person name="Yoon J.-H."/>
        </authorList>
    </citation>
    <scope>NUCLEOTIDE SEQUENCE [LARGE SCALE GENOMIC DNA]</scope>
    <source>
        <strain evidence="7 8">JBTF-M27</strain>
    </source>
</reference>
<dbReference type="EMBL" id="JAABNT010000002">
    <property type="protein sequence ID" value="NEK21766.1"/>
    <property type="molecule type" value="Genomic_DNA"/>
</dbReference>
<keyword evidence="2 5" id="KW-0812">Transmembrane</keyword>
<evidence type="ECO:0000313" key="7">
    <source>
        <dbReference type="EMBL" id="NEK21766.1"/>
    </source>
</evidence>
<dbReference type="InterPro" id="IPR011701">
    <property type="entry name" value="MFS"/>
</dbReference>
<proteinExistence type="predicted"/>
<dbReference type="PANTHER" id="PTHR23530:SF1">
    <property type="entry name" value="PERMEASE, MAJOR FACILITATOR SUPERFAMILY-RELATED"/>
    <property type="match status" value="1"/>
</dbReference>
<feature type="transmembrane region" description="Helical" evidence="5">
    <location>
        <begin position="20"/>
        <end position="38"/>
    </location>
</feature>
<feature type="domain" description="Major facilitator superfamily (MFS) profile" evidence="6">
    <location>
        <begin position="1"/>
        <end position="401"/>
    </location>
</feature>
<dbReference type="InterPro" id="IPR053160">
    <property type="entry name" value="MFS_DHA3_Transporter"/>
</dbReference>
<dbReference type="GO" id="GO:0022857">
    <property type="term" value="F:transmembrane transporter activity"/>
    <property type="evidence" value="ECO:0007669"/>
    <property type="project" value="InterPro"/>
</dbReference>
<feature type="transmembrane region" description="Helical" evidence="5">
    <location>
        <begin position="255"/>
        <end position="276"/>
    </location>
</feature>
<dbReference type="PANTHER" id="PTHR23530">
    <property type="entry name" value="TRANSPORT PROTEIN-RELATED"/>
    <property type="match status" value="1"/>
</dbReference>
<accession>A0A6P0C9I9</accession>
<dbReference type="InterPro" id="IPR020846">
    <property type="entry name" value="MFS_dom"/>
</dbReference>
<evidence type="ECO:0000259" key="6">
    <source>
        <dbReference type="PROSITE" id="PS50850"/>
    </source>
</evidence>
<evidence type="ECO:0000256" key="2">
    <source>
        <dbReference type="ARBA" id="ARBA00022692"/>
    </source>
</evidence>
<protein>
    <submittedName>
        <fullName evidence="7">MFS transporter</fullName>
    </submittedName>
</protein>
<feature type="transmembrane region" description="Helical" evidence="5">
    <location>
        <begin position="214"/>
        <end position="235"/>
    </location>
</feature>
<dbReference type="RefSeq" id="WP_164352717.1">
    <property type="nucleotide sequence ID" value="NZ_JAABNT010000002.1"/>
</dbReference>
<dbReference type="PROSITE" id="PS00216">
    <property type="entry name" value="SUGAR_TRANSPORT_1"/>
    <property type="match status" value="1"/>
</dbReference>
<evidence type="ECO:0000313" key="8">
    <source>
        <dbReference type="Proteomes" id="UP000468591"/>
    </source>
</evidence>
<keyword evidence="8" id="KW-1185">Reference proteome</keyword>
<feature type="transmembrane region" description="Helical" evidence="5">
    <location>
        <begin position="288"/>
        <end position="319"/>
    </location>
</feature>
<dbReference type="PROSITE" id="PS50850">
    <property type="entry name" value="MFS"/>
    <property type="match status" value="1"/>
</dbReference>
<evidence type="ECO:0000256" key="1">
    <source>
        <dbReference type="ARBA" id="ARBA00004141"/>
    </source>
</evidence>
<keyword evidence="3 5" id="KW-1133">Transmembrane helix</keyword>
<comment type="caution">
    <text evidence="7">The sequence shown here is derived from an EMBL/GenBank/DDBJ whole genome shotgun (WGS) entry which is preliminary data.</text>
</comment>
<dbReference type="InterPro" id="IPR036259">
    <property type="entry name" value="MFS_trans_sf"/>
</dbReference>
<organism evidence="7 8">
    <name type="scientific">Sulfitobacter sediminilitoris</name>
    <dbReference type="NCBI Taxonomy" id="2698830"/>
    <lineage>
        <taxon>Bacteria</taxon>
        <taxon>Pseudomonadati</taxon>
        <taxon>Pseudomonadota</taxon>
        <taxon>Alphaproteobacteria</taxon>
        <taxon>Rhodobacterales</taxon>
        <taxon>Roseobacteraceae</taxon>
        <taxon>Sulfitobacter</taxon>
    </lineage>
</organism>
<evidence type="ECO:0000256" key="4">
    <source>
        <dbReference type="ARBA" id="ARBA00023136"/>
    </source>
</evidence>
<feature type="transmembrane region" description="Helical" evidence="5">
    <location>
        <begin position="44"/>
        <end position="65"/>
    </location>
</feature>
<dbReference type="AlphaFoldDB" id="A0A6P0C9I9"/>
<dbReference type="Proteomes" id="UP000468591">
    <property type="component" value="Unassembled WGS sequence"/>
</dbReference>
<feature type="transmembrane region" description="Helical" evidence="5">
    <location>
        <begin position="382"/>
        <end position="400"/>
    </location>
</feature>
<feature type="transmembrane region" description="Helical" evidence="5">
    <location>
        <begin position="170"/>
        <end position="188"/>
    </location>
</feature>
<sequence>MTSNAPSERAMARNVRLYPWFKFAQSLLFWQAVWFLYFQQTLSPAAAIAMYAVYDVSVTVLEVPLGLLSDKIGRKRTLIAAGLSGAAGSMLIALGDSFLIFALGQAVIGAGAAFASGTDSATLYESLAAAGREDEVEAEETRALQHSLWGFAISAAVGGAVALWSFEATFWAAAVAMLVSAVIALSLTEPPHQMESDIPTETRAALRAALNQPVLRWIFVLAVAMYGFSHLPFVFGQPFIAAALSEVGLSAEATLVSGGVSSVMMGLSVVASLFALRLRGRIGLTRMLLLAFGMQICLILVLTITQSWIAIAVLFLRIVPDALSQPFKMGRIQPLLRDEVRATYVSMQSLAGKLAFSISLLIAAGSASDVAEMPHADIQMILGWYVAAGLVIWTGLALTARRAGVDVKSQPAVSGAGS</sequence>
<evidence type="ECO:0000256" key="5">
    <source>
        <dbReference type="SAM" id="Phobius"/>
    </source>
</evidence>
<feature type="transmembrane region" description="Helical" evidence="5">
    <location>
        <begin position="77"/>
        <end position="94"/>
    </location>
</feature>
<dbReference type="InterPro" id="IPR005829">
    <property type="entry name" value="Sugar_transporter_CS"/>
</dbReference>
<comment type="subcellular location">
    <subcellularLocation>
        <location evidence="1">Membrane</location>
        <topology evidence="1">Multi-pass membrane protein</topology>
    </subcellularLocation>
</comment>